<dbReference type="RefSeq" id="WP_165133950.1">
    <property type="nucleotide sequence ID" value="NZ_CP049253.1"/>
</dbReference>
<comment type="similarity">
    <text evidence="1">Belongs to the ROK (NagC/XylR) family.</text>
</comment>
<dbReference type="Gene3D" id="3.30.420.40">
    <property type="match status" value="2"/>
</dbReference>
<organism evidence="2 3">
    <name type="scientific">Microbacterium amylolyticum</name>
    <dbReference type="NCBI Taxonomy" id="936337"/>
    <lineage>
        <taxon>Bacteria</taxon>
        <taxon>Bacillati</taxon>
        <taxon>Actinomycetota</taxon>
        <taxon>Actinomycetes</taxon>
        <taxon>Micrococcales</taxon>
        <taxon>Microbacteriaceae</taxon>
        <taxon>Microbacterium</taxon>
    </lineage>
</organism>
<keyword evidence="2" id="KW-0418">Kinase</keyword>
<dbReference type="Gene3D" id="1.10.10.10">
    <property type="entry name" value="Winged helix-like DNA-binding domain superfamily/Winged helix DNA-binding domain"/>
    <property type="match status" value="1"/>
</dbReference>
<dbReference type="GO" id="GO:0016301">
    <property type="term" value="F:kinase activity"/>
    <property type="evidence" value="ECO:0007669"/>
    <property type="project" value="UniProtKB-KW"/>
</dbReference>
<evidence type="ECO:0000313" key="3">
    <source>
        <dbReference type="Proteomes" id="UP001519362"/>
    </source>
</evidence>
<dbReference type="SUPFAM" id="SSF53067">
    <property type="entry name" value="Actin-like ATPase domain"/>
    <property type="match status" value="1"/>
</dbReference>
<dbReference type="SUPFAM" id="SSF46785">
    <property type="entry name" value="Winged helix' DNA-binding domain"/>
    <property type="match status" value="1"/>
</dbReference>
<dbReference type="InterPro" id="IPR036390">
    <property type="entry name" value="WH_DNA-bd_sf"/>
</dbReference>
<dbReference type="PANTHER" id="PTHR18964:SF149">
    <property type="entry name" value="BIFUNCTIONAL UDP-N-ACETYLGLUCOSAMINE 2-EPIMERASE_N-ACETYLMANNOSAMINE KINASE"/>
    <property type="match status" value="1"/>
</dbReference>
<sequence>MVSGSARSPQLMRQLNSSALMRFALRAHAFTAATAMEETGLTRATVIGLCSDLVDAGWLEKVADSREAGLTRMGRPAHRYRLREDAGTIAALDAGEHSFTAIVADLRGSVLARHSLTLDSAVAGRQSRVDTARDMLSRTLEKAGRAPGDLVLTVVGIPAPVDGDGRSPSGGSGFWPLMNAGFDAGLSGRVVVENDANLAALAEQAQQTTPSDNTATLLTGERFGTGLIVDGRLLHGSRGGAGETRFLDTIFDDGYASDGIGALARRWARAAVTESDQPSVLRDIDTEHIEATDVFYAAAAGDALAHGIISDLGSRLARVSVVLSSLLDVERIVVAGAIARALDPVVERARHVLTTEFPPPVPELAISALGGDVVVRGGIELALQRIREQPSDFLPRRPASAPHPHAG</sequence>
<reference evidence="2 3" key="1">
    <citation type="submission" date="2021-03" db="EMBL/GenBank/DDBJ databases">
        <title>Sequencing the genomes of 1000 actinobacteria strains.</title>
        <authorList>
            <person name="Klenk H.-P."/>
        </authorList>
    </citation>
    <scope>NUCLEOTIDE SEQUENCE [LARGE SCALE GENOMIC DNA]</scope>
    <source>
        <strain evidence="2 3">DSM 24221</strain>
    </source>
</reference>
<dbReference type="InterPro" id="IPR036388">
    <property type="entry name" value="WH-like_DNA-bd_sf"/>
</dbReference>
<dbReference type="CDD" id="cd23763">
    <property type="entry name" value="ASKHA_ATPase_ROK"/>
    <property type="match status" value="1"/>
</dbReference>
<comment type="caution">
    <text evidence="2">The sequence shown here is derived from an EMBL/GenBank/DDBJ whole genome shotgun (WGS) entry which is preliminary data.</text>
</comment>
<proteinExistence type="inferred from homology"/>
<dbReference type="PANTHER" id="PTHR18964">
    <property type="entry name" value="ROK (REPRESSOR, ORF, KINASE) FAMILY"/>
    <property type="match status" value="1"/>
</dbReference>
<dbReference type="InterPro" id="IPR000600">
    <property type="entry name" value="ROK"/>
</dbReference>
<gene>
    <name evidence="2" type="ORF">JOF34_002033</name>
</gene>
<name>A0ABS4ZJS7_9MICO</name>
<keyword evidence="3" id="KW-1185">Reference proteome</keyword>
<accession>A0ABS4ZJS7</accession>
<evidence type="ECO:0000313" key="2">
    <source>
        <dbReference type="EMBL" id="MBP2437447.1"/>
    </source>
</evidence>
<dbReference type="Proteomes" id="UP001519362">
    <property type="component" value="Unassembled WGS sequence"/>
</dbReference>
<protein>
    <submittedName>
        <fullName evidence="2">NBD/HSP70 family sugar kinase</fullName>
    </submittedName>
</protein>
<dbReference type="InterPro" id="IPR043129">
    <property type="entry name" value="ATPase_NBD"/>
</dbReference>
<dbReference type="EMBL" id="JAGIOL010000001">
    <property type="protein sequence ID" value="MBP2437447.1"/>
    <property type="molecule type" value="Genomic_DNA"/>
</dbReference>
<evidence type="ECO:0000256" key="1">
    <source>
        <dbReference type="ARBA" id="ARBA00006479"/>
    </source>
</evidence>
<keyword evidence="2" id="KW-0808">Transferase</keyword>
<dbReference type="Pfam" id="PF00480">
    <property type="entry name" value="ROK"/>
    <property type="match status" value="1"/>
</dbReference>